<gene>
    <name evidence="1" type="ORF">ERS007679_03880</name>
</gene>
<evidence type="ECO:0000313" key="2">
    <source>
        <dbReference type="Proteomes" id="UP000045842"/>
    </source>
</evidence>
<name>A0A655J518_MYCTX</name>
<sequence>MGPAATTVVWSSGCCGRVAEWQTRWLQVPVSFGTWGFKSPFAHRTVRRVVTDIVVETAAMGVVGTASARPRPAQGNPGIDVTIAGAVRFSSVAAAAGWRGASVPFYTARIAVSVLAACCAIPVITSAAGRTALTRPAA</sequence>
<accession>A0A655J518</accession>
<reference evidence="1 2" key="1">
    <citation type="submission" date="2015-03" db="EMBL/GenBank/DDBJ databases">
        <authorList>
            <consortium name="Pathogen Informatics"/>
        </authorList>
    </citation>
    <scope>NUCLEOTIDE SEQUENCE [LARGE SCALE GENOMIC DNA]</scope>
    <source>
        <strain evidence="1 2">G09801536</strain>
    </source>
</reference>
<evidence type="ECO:0000313" key="1">
    <source>
        <dbReference type="EMBL" id="COW45157.1"/>
    </source>
</evidence>
<dbReference type="AlphaFoldDB" id="A0A655J518"/>
<dbReference type="Proteomes" id="UP000045842">
    <property type="component" value="Unassembled WGS sequence"/>
</dbReference>
<dbReference type="EMBL" id="CSAD01000808">
    <property type="protein sequence ID" value="COW45157.1"/>
    <property type="molecule type" value="Genomic_DNA"/>
</dbReference>
<protein>
    <submittedName>
        <fullName evidence="1">Uncharacterized protein</fullName>
    </submittedName>
</protein>
<proteinExistence type="predicted"/>
<organism evidence="1 2">
    <name type="scientific">Mycobacterium tuberculosis</name>
    <dbReference type="NCBI Taxonomy" id="1773"/>
    <lineage>
        <taxon>Bacteria</taxon>
        <taxon>Bacillati</taxon>
        <taxon>Actinomycetota</taxon>
        <taxon>Actinomycetes</taxon>
        <taxon>Mycobacteriales</taxon>
        <taxon>Mycobacteriaceae</taxon>
        <taxon>Mycobacterium</taxon>
        <taxon>Mycobacterium tuberculosis complex</taxon>
    </lineage>
</organism>